<reference evidence="1" key="1">
    <citation type="submission" date="2020-10" db="EMBL/GenBank/DDBJ databases">
        <title>The Isolation and Genome Sequence of a Novel Cyanophage S-H38 from the Yellow Sea, China.</title>
        <authorList>
            <person name="Jiang T."/>
        </authorList>
    </citation>
    <scope>NUCLEOTIDE SEQUENCE</scope>
</reference>
<organism evidence="1 2">
    <name type="scientific">Synechococcus phage S-H38</name>
    <dbReference type="NCBI Taxonomy" id="2783673"/>
    <lineage>
        <taxon>Viruses</taxon>
        <taxon>Duplodnaviria</taxon>
        <taxon>Heunggongvirae</taxon>
        <taxon>Uroviricota</taxon>
        <taxon>Caudoviricetes</taxon>
        <taxon>Pantevenvirales</taxon>
        <taxon>Kyanoviridae</taxon>
        <taxon>Yellowseavirus</taxon>
        <taxon>Yellowseavirus thirtyeight</taxon>
    </lineage>
</organism>
<sequence>MSYKLLLCLSPLVIIFLLMKFVVWISAVNAETDYVRREPLRKRGPFVADAYADVDEEEEEYGSRTDYR</sequence>
<dbReference type="Proteomes" id="UP000663144">
    <property type="component" value="Segment"/>
</dbReference>
<proteinExistence type="predicted"/>
<dbReference type="EMBL" id="MW117965">
    <property type="protein sequence ID" value="QPB08026.1"/>
    <property type="molecule type" value="Genomic_DNA"/>
</dbReference>
<dbReference type="KEGG" id="vg:77946722"/>
<accession>A0A873WFA5</accession>
<evidence type="ECO:0000313" key="2">
    <source>
        <dbReference type="Proteomes" id="UP000663144"/>
    </source>
</evidence>
<protein>
    <submittedName>
        <fullName evidence="1">Uncharacterized protein</fullName>
    </submittedName>
</protein>
<name>A0A873WFA5_9CAUD</name>
<evidence type="ECO:0000313" key="1">
    <source>
        <dbReference type="EMBL" id="QPB08026.1"/>
    </source>
</evidence>
<keyword evidence="2" id="KW-1185">Reference proteome</keyword>
<dbReference type="GeneID" id="77946722"/>
<dbReference type="RefSeq" id="YP_010670517.1">
    <property type="nucleotide sequence ID" value="NC_070964.1"/>
</dbReference>